<gene>
    <name evidence="11" type="ORF">D9756_008929</name>
</gene>
<keyword evidence="12" id="KW-1185">Reference proteome</keyword>
<comment type="cofactor">
    <cofactor evidence="1 9">
        <name>heme</name>
        <dbReference type="ChEBI" id="CHEBI:30413"/>
    </cofactor>
</comment>
<comment type="caution">
    <text evidence="11">The sequence shown here is derived from an EMBL/GenBank/DDBJ whole genome shotgun (WGS) entry which is preliminary data.</text>
</comment>
<comment type="similarity">
    <text evidence="3 10">Belongs to the cytochrome P450 family.</text>
</comment>
<dbReference type="EMBL" id="JAACJO010000016">
    <property type="protein sequence ID" value="KAF5349596.1"/>
    <property type="molecule type" value="Genomic_DNA"/>
</dbReference>
<sequence length="500" mass="57471">MAFFSSPITPYAASVALGIAAWWIHGSSKAKRDNPQGLPLPPGPKGYPIIDNLLDFPTFRPWLVYDEWSKIYALRGRMISFEKRSSNYSDRNRMPMLNELMDWTWNLGLMPYGIWWRRHRRTFHHQFHPNVVHKYHSTQVDTTRAFLRHLLESPDRFFEHVRYAFASTILKIGYGITVDNDEEAYELVKTGEIALSSLAEVGNPGSFLVDLFPAMKYIPSWFPGAGWKKKAEYWRTISHRFLKKPWSMSREQYVSYQIFLATIHPDESIEAAEAEEIARNTCAVAFGAGSDTTVSTVQSYFMAMALYPEVQKKAQEELDRVLGGRLPEFSDRPNLPYVNAILKESMRWQLVTPLAVPHKASEADEYDGYHIPKDTIVIGNSWSILHDPQVYKDPFTYNPERFLKGGKIDRTIRDPTVAFFGFGRRICPGRFFSENAMFILIAHILTVFDVRPDLDSNGEEIKINPEMTNGLISYPEPFQCKITPRSSKAEQLIRSSGLME</sequence>
<keyword evidence="8 10" id="KW-0503">Monooxygenase</keyword>
<dbReference type="GO" id="GO:0020037">
    <property type="term" value="F:heme binding"/>
    <property type="evidence" value="ECO:0007669"/>
    <property type="project" value="InterPro"/>
</dbReference>
<evidence type="ECO:0008006" key="13">
    <source>
        <dbReference type="Google" id="ProtNLM"/>
    </source>
</evidence>
<dbReference type="SUPFAM" id="SSF48264">
    <property type="entry name" value="Cytochrome P450"/>
    <property type="match status" value="1"/>
</dbReference>
<proteinExistence type="inferred from homology"/>
<evidence type="ECO:0000256" key="5">
    <source>
        <dbReference type="ARBA" id="ARBA00022723"/>
    </source>
</evidence>
<dbReference type="PRINTS" id="PR00463">
    <property type="entry name" value="EP450I"/>
</dbReference>
<dbReference type="Pfam" id="PF00067">
    <property type="entry name" value="p450"/>
    <property type="match status" value="1"/>
</dbReference>
<protein>
    <recommendedName>
        <fullName evidence="13">Cytochrome P450</fullName>
    </recommendedName>
</protein>
<accession>A0A8H5CX19</accession>
<keyword evidence="4 9" id="KW-0349">Heme</keyword>
<dbReference type="InterPro" id="IPR002401">
    <property type="entry name" value="Cyt_P450_E_grp-I"/>
</dbReference>
<evidence type="ECO:0000256" key="7">
    <source>
        <dbReference type="ARBA" id="ARBA00023004"/>
    </source>
</evidence>
<evidence type="ECO:0000256" key="4">
    <source>
        <dbReference type="ARBA" id="ARBA00022617"/>
    </source>
</evidence>
<dbReference type="PANTHER" id="PTHR46300:SF7">
    <property type="entry name" value="P450, PUTATIVE (EUROFUNG)-RELATED"/>
    <property type="match status" value="1"/>
</dbReference>
<dbReference type="GO" id="GO:0004497">
    <property type="term" value="F:monooxygenase activity"/>
    <property type="evidence" value="ECO:0007669"/>
    <property type="project" value="UniProtKB-KW"/>
</dbReference>
<dbReference type="GO" id="GO:0016705">
    <property type="term" value="F:oxidoreductase activity, acting on paired donors, with incorporation or reduction of molecular oxygen"/>
    <property type="evidence" value="ECO:0007669"/>
    <property type="project" value="InterPro"/>
</dbReference>
<dbReference type="InterPro" id="IPR001128">
    <property type="entry name" value="Cyt_P450"/>
</dbReference>
<dbReference type="InterPro" id="IPR036396">
    <property type="entry name" value="Cyt_P450_sf"/>
</dbReference>
<dbReference type="Gene3D" id="1.10.630.10">
    <property type="entry name" value="Cytochrome P450"/>
    <property type="match status" value="1"/>
</dbReference>
<dbReference type="PROSITE" id="PS00086">
    <property type="entry name" value="CYTOCHROME_P450"/>
    <property type="match status" value="1"/>
</dbReference>
<evidence type="ECO:0000256" key="1">
    <source>
        <dbReference type="ARBA" id="ARBA00001971"/>
    </source>
</evidence>
<evidence type="ECO:0000256" key="6">
    <source>
        <dbReference type="ARBA" id="ARBA00023002"/>
    </source>
</evidence>
<dbReference type="GO" id="GO:0005506">
    <property type="term" value="F:iron ion binding"/>
    <property type="evidence" value="ECO:0007669"/>
    <property type="project" value="InterPro"/>
</dbReference>
<evidence type="ECO:0000313" key="11">
    <source>
        <dbReference type="EMBL" id="KAF5349596.1"/>
    </source>
</evidence>
<evidence type="ECO:0000256" key="3">
    <source>
        <dbReference type="ARBA" id="ARBA00010617"/>
    </source>
</evidence>
<dbReference type="CDD" id="cd11065">
    <property type="entry name" value="CYP64-like"/>
    <property type="match status" value="1"/>
</dbReference>
<feature type="binding site" description="axial binding residue" evidence="9">
    <location>
        <position position="427"/>
    </location>
    <ligand>
        <name>heme</name>
        <dbReference type="ChEBI" id="CHEBI:30413"/>
    </ligand>
    <ligandPart>
        <name>Fe</name>
        <dbReference type="ChEBI" id="CHEBI:18248"/>
    </ligandPart>
</feature>
<evidence type="ECO:0000256" key="9">
    <source>
        <dbReference type="PIRSR" id="PIRSR602401-1"/>
    </source>
</evidence>
<dbReference type="InterPro" id="IPR017972">
    <property type="entry name" value="Cyt_P450_CS"/>
</dbReference>
<name>A0A8H5CX19_9AGAR</name>
<evidence type="ECO:0000256" key="2">
    <source>
        <dbReference type="ARBA" id="ARBA00005179"/>
    </source>
</evidence>
<keyword evidence="5 9" id="KW-0479">Metal-binding</keyword>
<comment type="pathway">
    <text evidence="2">Secondary metabolite biosynthesis.</text>
</comment>
<evidence type="ECO:0000313" key="12">
    <source>
        <dbReference type="Proteomes" id="UP000559027"/>
    </source>
</evidence>
<dbReference type="PANTHER" id="PTHR46300">
    <property type="entry name" value="P450, PUTATIVE (EUROFUNG)-RELATED-RELATED"/>
    <property type="match status" value="1"/>
</dbReference>
<organism evidence="11 12">
    <name type="scientific">Leucocoprinus leucothites</name>
    <dbReference type="NCBI Taxonomy" id="201217"/>
    <lineage>
        <taxon>Eukaryota</taxon>
        <taxon>Fungi</taxon>
        <taxon>Dikarya</taxon>
        <taxon>Basidiomycota</taxon>
        <taxon>Agaricomycotina</taxon>
        <taxon>Agaricomycetes</taxon>
        <taxon>Agaricomycetidae</taxon>
        <taxon>Agaricales</taxon>
        <taxon>Agaricineae</taxon>
        <taxon>Agaricaceae</taxon>
        <taxon>Leucocoprinus</taxon>
    </lineage>
</organism>
<keyword evidence="6 10" id="KW-0560">Oxidoreductase</keyword>
<dbReference type="OrthoDB" id="2789670at2759"/>
<evidence type="ECO:0000256" key="10">
    <source>
        <dbReference type="RuleBase" id="RU000461"/>
    </source>
</evidence>
<evidence type="ECO:0000256" key="8">
    <source>
        <dbReference type="ARBA" id="ARBA00023033"/>
    </source>
</evidence>
<dbReference type="AlphaFoldDB" id="A0A8H5CX19"/>
<dbReference type="InterPro" id="IPR050364">
    <property type="entry name" value="Cytochrome_P450_fung"/>
</dbReference>
<reference evidence="11 12" key="1">
    <citation type="journal article" date="2020" name="ISME J.">
        <title>Uncovering the hidden diversity of litter-decomposition mechanisms in mushroom-forming fungi.</title>
        <authorList>
            <person name="Floudas D."/>
            <person name="Bentzer J."/>
            <person name="Ahren D."/>
            <person name="Johansson T."/>
            <person name="Persson P."/>
            <person name="Tunlid A."/>
        </authorList>
    </citation>
    <scope>NUCLEOTIDE SEQUENCE [LARGE SCALE GENOMIC DNA]</scope>
    <source>
        <strain evidence="11 12">CBS 146.42</strain>
    </source>
</reference>
<dbReference type="Proteomes" id="UP000559027">
    <property type="component" value="Unassembled WGS sequence"/>
</dbReference>
<keyword evidence="7 9" id="KW-0408">Iron</keyword>